<dbReference type="GO" id="GO:0030170">
    <property type="term" value="F:pyridoxal phosphate binding"/>
    <property type="evidence" value="ECO:0007669"/>
    <property type="project" value="InterPro"/>
</dbReference>
<keyword evidence="3 8" id="KW-0808">Transferase</keyword>
<evidence type="ECO:0000313" key="9">
    <source>
        <dbReference type="Proteomes" id="UP000257451"/>
    </source>
</evidence>
<dbReference type="InterPro" id="IPR004839">
    <property type="entry name" value="Aminotransferase_I/II_large"/>
</dbReference>
<evidence type="ECO:0000256" key="6">
    <source>
        <dbReference type="ARBA" id="ARBA00047715"/>
    </source>
</evidence>
<evidence type="ECO:0000259" key="7">
    <source>
        <dbReference type="Pfam" id="PF00155"/>
    </source>
</evidence>
<dbReference type="Gene3D" id="3.90.1150.10">
    <property type="entry name" value="Aspartate Aminotransferase, domain 1"/>
    <property type="match status" value="1"/>
</dbReference>
<dbReference type="PANTHER" id="PTHR13693">
    <property type="entry name" value="CLASS II AMINOTRANSFERASE/8-AMINO-7-OXONONANOATE SYNTHASE"/>
    <property type="match status" value="1"/>
</dbReference>
<protein>
    <recommendedName>
        <fullName evidence="2">8-amino-7-oxononanoate synthase</fullName>
        <ecNumber evidence="2">2.3.1.47</ecNumber>
    </recommendedName>
    <alternativeName>
        <fullName evidence="4">7-keto-8-amino-pelargonic acid synthase</fullName>
    </alternativeName>
    <alternativeName>
        <fullName evidence="5">8-amino-7-ketopelargonate synthase</fullName>
    </alternativeName>
</protein>
<dbReference type="InterPro" id="IPR015421">
    <property type="entry name" value="PyrdxlP-dep_Trfase_major"/>
</dbReference>
<feature type="domain" description="Aminotransferase class I/classII large" evidence="7">
    <location>
        <begin position="55"/>
        <end position="404"/>
    </location>
</feature>
<dbReference type="EMBL" id="PEDF01000015">
    <property type="protein sequence ID" value="RFZ47156.1"/>
    <property type="molecule type" value="Genomic_DNA"/>
</dbReference>
<evidence type="ECO:0000256" key="1">
    <source>
        <dbReference type="ARBA" id="ARBA00001933"/>
    </source>
</evidence>
<organism evidence="8 9">
    <name type="scientific">Mycobacterium marinum</name>
    <dbReference type="NCBI Taxonomy" id="1781"/>
    <lineage>
        <taxon>Bacteria</taxon>
        <taxon>Bacillati</taxon>
        <taxon>Actinomycetota</taxon>
        <taxon>Actinomycetes</taxon>
        <taxon>Mycobacteriales</taxon>
        <taxon>Mycobacteriaceae</taxon>
        <taxon>Mycobacterium</taxon>
        <taxon>Mycobacterium ulcerans group</taxon>
    </lineage>
</organism>
<dbReference type="GeneID" id="34340156"/>
<dbReference type="Pfam" id="PF00155">
    <property type="entry name" value="Aminotran_1_2"/>
    <property type="match status" value="1"/>
</dbReference>
<gene>
    <name evidence="8" type="primary">bioF_1</name>
    <name evidence="8" type="ORF">DAVIS_00424</name>
</gene>
<name>A0A2Z5YMF9_MYCMR</name>
<dbReference type="RefSeq" id="WP_036456695.1">
    <property type="nucleotide sequence ID" value="NZ_BQLA01000091.1"/>
</dbReference>
<dbReference type="EC" id="2.3.1.47" evidence="2"/>
<dbReference type="Gene3D" id="3.40.640.10">
    <property type="entry name" value="Type I PLP-dependent aspartate aminotransferase-like (Major domain)"/>
    <property type="match status" value="1"/>
</dbReference>
<dbReference type="AlphaFoldDB" id="A0A2Z5YMF9"/>
<keyword evidence="8" id="KW-0012">Acyltransferase</keyword>
<sequence length="414" mass="43221">MLNTSRLNLHARVERDSRLAAFRHYGARMELPFFRTVESAPGPTTVVEGQPRVMFASNNSLGLGGDPRLVEAANRATERYGPSCAGAPPFCGTLQIKVELEELLADWYGTEAALVYNSGYLTNVGALTALLGVTDLAFPDSEAHASIQDGIRLSGASSRFFAHNDLDALERNLIRTADRGGTKLIVVDGLYSMQGDIAPMAGIAALASKYNVGLFVDEAHSVGVFGSRRTGIAEEFGCAKDVDVLMGGMSKAIASTGGYIVGSQDLIDVLKLHSNAHIFTATAAPAALAASAAAIEIIRGPEGAQRAAAVLANAQALRDGLVAHGLQVRGGIVRADGSGAMAPHVSVWIGRESQAIAAWNRAFDDGVFCALALPPAVGENEALMRCSVSAGHSTAQIERAVEVIAAAVLGARDK</sequence>
<evidence type="ECO:0000256" key="2">
    <source>
        <dbReference type="ARBA" id="ARBA00013187"/>
    </source>
</evidence>
<accession>A0A2Z5YMF9</accession>
<reference evidence="8 9" key="1">
    <citation type="journal article" date="2018" name="Sci. Rep.">
        <title>Extensive genomic diversity among Mycobacterium marinum strains revealed by whole genome sequencing.</title>
        <authorList>
            <person name="Das S."/>
            <person name="Pettersson B.M."/>
            <person name="Behra P.R."/>
            <person name="Mallick A."/>
            <person name="Cheramie M."/>
            <person name="Ramesh M."/>
            <person name="Shirreff L."/>
            <person name="DuCote T."/>
            <person name="Dasgupta S."/>
            <person name="Ennis D.G."/>
            <person name="Kirsebom L.A."/>
        </authorList>
    </citation>
    <scope>NUCLEOTIDE SEQUENCE [LARGE SCALE GENOMIC DNA]</scope>
    <source>
        <strain evidence="8 9">Davis1</strain>
    </source>
</reference>
<evidence type="ECO:0000256" key="3">
    <source>
        <dbReference type="ARBA" id="ARBA00022679"/>
    </source>
</evidence>
<dbReference type="SUPFAM" id="SSF53383">
    <property type="entry name" value="PLP-dependent transferases"/>
    <property type="match status" value="1"/>
</dbReference>
<dbReference type="InterPro" id="IPR050087">
    <property type="entry name" value="AON_synthase_class-II"/>
</dbReference>
<comment type="catalytic activity">
    <reaction evidence="6">
        <text>6-carboxyhexanoyl-[ACP] + L-alanine + H(+) = (8S)-8-amino-7-oxononanoate + holo-[ACP] + CO2</text>
        <dbReference type="Rhea" id="RHEA:42288"/>
        <dbReference type="Rhea" id="RHEA-COMP:9685"/>
        <dbReference type="Rhea" id="RHEA-COMP:9955"/>
        <dbReference type="ChEBI" id="CHEBI:15378"/>
        <dbReference type="ChEBI" id="CHEBI:16526"/>
        <dbReference type="ChEBI" id="CHEBI:57972"/>
        <dbReference type="ChEBI" id="CHEBI:64479"/>
        <dbReference type="ChEBI" id="CHEBI:78846"/>
        <dbReference type="ChEBI" id="CHEBI:149468"/>
        <dbReference type="EC" id="2.3.1.47"/>
    </reaction>
</comment>
<dbReference type="Proteomes" id="UP000257451">
    <property type="component" value="Unassembled WGS sequence"/>
</dbReference>
<comment type="caution">
    <text evidence="8">The sequence shown here is derived from an EMBL/GenBank/DDBJ whole genome shotgun (WGS) entry which is preliminary data.</text>
</comment>
<proteinExistence type="predicted"/>
<evidence type="ECO:0000256" key="5">
    <source>
        <dbReference type="ARBA" id="ARBA00033381"/>
    </source>
</evidence>
<comment type="cofactor">
    <cofactor evidence="1">
        <name>pyridoxal 5'-phosphate</name>
        <dbReference type="ChEBI" id="CHEBI:597326"/>
    </cofactor>
</comment>
<dbReference type="InterPro" id="IPR015424">
    <property type="entry name" value="PyrdxlP-dep_Trfase"/>
</dbReference>
<evidence type="ECO:0000256" key="4">
    <source>
        <dbReference type="ARBA" id="ARBA00032610"/>
    </source>
</evidence>
<dbReference type="InterPro" id="IPR015422">
    <property type="entry name" value="PyrdxlP-dep_Trfase_small"/>
</dbReference>
<evidence type="ECO:0000313" key="8">
    <source>
        <dbReference type="EMBL" id="RFZ47156.1"/>
    </source>
</evidence>
<dbReference type="GO" id="GO:0008710">
    <property type="term" value="F:8-amino-7-oxononanoate synthase activity"/>
    <property type="evidence" value="ECO:0007669"/>
    <property type="project" value="UniProtKB-EC"/>
</dbReference>
<dbReference type="PANTHER" id="PTHR13693:SF3">
    <property type="entry name" value="LD36009P"/>
    <property type="match status" value="1"/>
</dbReference>